<evidence type="ECO:0000313" key="2">
    <source>
        <dbReference type="RefSeq" id="XP_031574720.1"/>
    </source>
</evidence>
<evidence type="ECO:0000313" key="1">
    <source>
        <dbReference type="Proteomes" id="UP000515163"/>
    </source>
</evidence>
<dbReference type="PANTHER" id="PTHR31009">
    <property type="entry name" value="S-ADENOSYL-L-METHIONINE:CARBOXYL METHYLTRANSFERASE FAMILY PROTEIN"/>
    <property type="match status" value="1"/>
</dbReference>
<keyword evidence="1" id="KW-1185">Reference proteome</keyword>
<dbReference type="SUPFAM" id="SSF53335">
    <property type="entry name" value="S-adenosyl-L-methionine-dependent methyltransferases"/>
    <property type="match status" value="1"/>
</dbReference>
<dbReference type="OrthoDB" id="1890922at2759"/>
<proteinExistence type="predicted"/>
<name>A0A6P8JE45_ACTTE</name>
<dbReference type="GeneID" id="116308442"/>
<protein>
    <submittedName>
        <fullName evidence="2">Anthranilate O-methyltransferase 2-like</fullName>
    </submittedName>
</protein>
<reference evidence="2" key="1">
    <citation type="submission" date="2025-08" db="UniProtKB">
        <authorList>
            <consortium name="RefSeq"/>
        </authorList>
    </citation>
    <scope>IDENTIFICATION</scope>
    <source>
        <tissue evidence="2">Tentacle</tissue>
    </source>
</reference>
<dbReference type="Pfam" id="PF03492">
    <property type="entry name" value="Methyltransf_7"/>
    <property type="match status" value="1"/>
</dbReference>
<dbReference type="InterPro" id="IPR029063">
    <property type="entry name" value="SAM-dependent_MTases_sf"/>
</dbReference>
<dbReference type="GO" id="GO:0008168">
    <property type="term" value="F:methyltransferase activity"/>
    <property type="evidence" value="ECO:0007669"/>
    <property type="project" value="InterPro"/>
</dbReference>
<dbReference type="Gene3D" id="3.40.50.150">
    <property type="entry name" value="Vaccinia Virus protein VP39"/>
    <property type="match status" value="1"/>
</dbReference>
<dbReference type="KEGG" id="aten:116308442"/>
<organism evidence="1 2">
    <name type="scientific">Actinia tenebrosa</name>
    <name type="common">Australian red waratah sea anemone</name>
    <dbReference type="NCBI Taxonomy" id="6105"/>
    <lineage>
        <taxon>Eukaryota</taxon>
        <taxon>Metazoa</taxon>
        <taxon>Cnidaria</taxon>
        <taxon>Anthozoa</taxon>
        <taxon>Hexacorallia</taxon>
        <taxon>Actiniaria</taxon>
        <taxon>Actiniidae</taxon>
        <taxon>Actinia</taxon>
    </lineage>
</organism>
<dbReference type="Proteomes" id="UP000515163">
    <property type="component" value="Unplaced"/>
</dbReference>
<dbReference type="InterPro" id="IPR005299">
    <property type="entry name" value="MeTrfase_7"/>
</dbReference>
<gene>
    <name evidence="2" type="primary">LOC116308442</name>
</gene>
<dbReference type="InParanoid" id="A0A6P8JE45"/>
<sequence length="123" mass="13741">MACGTNFYDHCFPKDSVTLGFSSNCAHWLRDKPCDMTGTTCHLFITVPEEKVKFRAQAEKDWGLYLTKRAAEISPGGSMVLVELAIVEHGHFTGQTPETVGIFRMLSTLWKSLSDEGIIKSLR</sequence>
<accession>A0A6P8JE45</accession>
<dbReference type="RefSeq" id="XP_031574720.1">
    <property type="nucleotide sequence ID" value="XM_031718860.1"/>
</dbReference>
<dbReference type="AlphaFoldDB" id="A0A6P8JE45"/>